<sequence>MLNISSLKSLTIGPGHTHSKDVILSLLEGTPNLEILDIYYDAFLEDFYELAPASYPGLRQLHDLTVRHQGVALKHQFAALFKWIQAVVPTPSLEHLELVSDDSRECKYSQTFVEMIRQYPSLKTLTVPSVHLTNSEFKQTVAQCSRLSTLYFTVRGVGGKETKRRKFWREGVP</sequence>
<dbReference type="GeneID" id="20666061"/>
<dbReference type="AlphaFoldDB" id="W4JXA0"/>
<proteinExistence type="predicted"/>
<evidence type="ECO:0000313" key="1">
    <source>
        <dbReference type="EMBL" id="ETW77511.1"/>
    </source>
</evidence>
<reference evidence="1 2" key="1">
    <citation type="journal article" date="2012" name="New Phytol.">
        <title>Insight into trade-off between wood decay and parasitism from the genome of a fungal forest pathogen.</title>
        <authorList>
            <person name="Olson A."/>
            <person name="Aerts A."/>
            <person name="Asiegbu F."/>
            <person name="Belbahri L."/>
            <person name="Bouzid O."/>
            <person name="Broberg A."/>
            <person name="Canback B."/>
            <person name="Coutinho P.M."/>
            <person name="Cullen D."/>
            <person name="Dalman K."/>
            <person name="Deflorio G."/>
            <person name="van Diepen L.T."/>
            <person name="Dunand C."/>
            <person name="Duplessis S."/>
            <person name="Durling M."/>
            <person name="Gonthier P."/>
            <person name="Grimwood J."/>
            <person name="Fossdal C.G."/>
            <person name="Hansson D."/>
            <person name="Henrissat B."/>
            <person name="Hietala A."/>
            <person name="Himmelstrand K."/>
            <person name="Hoffmeister D."/>
            <person name="Hogberg N."/>
            <person name="James T.Y."/>
            <person name="Karlsson M."/>
            <person name="Kohler A."/>
            <person name="Kues U."/>
            <person name="Lee Y.H."/>
            <person name="Lin Y.C."/>
            <person name="Lind M."/>
            <person name="Lindquist E."/>
            <person name="Lombard V."/>
            <person name="Lucas S."/>
            <person name="Lunden K."/>
            <person name="Morin E."/>
            <person name="Murat C."/>
            <person name="Park J."/>
            <person name="Raffaello T."/>
            <person name="Rouze P."/>
            <person name="Salamov A."/>
            <person name="Schmutz J."/>
            <person name="Solheim H."/>
            <person name="Stahlberg J."/>
            <person name="Velez H."/>
            <person name="de Vries R.P."/>
            <person name="Wiebenga A."/>
            <person name="Woodward S."/>
            <person name="Yakovlev I."/>
            <person name="Garbelotto M."/>
            <person name="Martin F."/>
            <person name="Grigoriev I.V."/>
            <person name="Stenlid J."/>
        </authorList>
    </citation>
    <scope>NUCLEOTIDE SEQUENCE [LARGE SCALE GENOMIC DNA]</scope>
    <source>
        <strain evidence="1 2">TC 32-1</strain>
    </source>
</reference>
<dbReference type="EMBL" id="KI925463">
    <property type="protein sequence ID" value="ETW77511.1"/>
    <property type="molecule type" value="Genomic_DNA"/>
</dbReference>
<dbReference type="HOGENOM" id="CLU_1547788_0_0_1"/>
<evidence type="ECO:0000313" key="2">
    <source>
        <dbReference type="Proteomes" id="UP000030671"/>
    </source>
</evidence>
<keyword evidence="2" id="KW-1185">Reference proteome</keyword>
<dbReference type="InterPro" id="IPR032675">
    <property type="entry name" value="LRR_dom_sf"/>
</dbReference>
<gene>
    <name evidence="1" type="ORF">HETIRDRAFT_105372</name>
</gene>
<accession>W4JXA0</accession>
<dbReference type="KEGG" id="hir:HETIRDRAFT_105372"/>
<dbReference type="Proteomes" id="UP000030671">
    <property type="component" value="Unassembled WGS sequence"/>
</dbReference>
<dbReference type="InParanoid" id="W4JXA0"/>
<organism evidence="1 2">
    <name type="scientific">Heterobasidion irregulare (strain TC 32-1)</name>
    <dbReference type="NCBI Taxonomy" id="747525"/>
    <lineage>
        <taxon>Eukaryota</taxon>
        <taxon>Fungi</taxon>
        <taxon>Dikarya</taxon>
        <taxon>Basidiomycota</taxon>
        <taxon>Agaricomycotina</taxon>
        <taxon>Agaricomycetes</taxon>
        <taxon>Russulales</taxon>
        <taxon>Bondarzewiaceae</taxon>
        <taxon>Heterobasidion</taxon>
        <taxon>Heterobasidion annosum species complex</taxon>
    </lineage>
</organism>
<dbReference type="eggNOG" id="ENOG502SY6F">
    <property type="taxonomic scope" value="Eukaryota"/>
</dbReference>
<dbReference type="SUPFAM" id="SSF52047">
    <property type="entry name" value="RNI-like"/>
    <property type="match status" value="1"/>
</dbReference>
<dbReference type="Gene3D" id="3.80.10.10">
    <property type="entry name" value="Ribonuclease Inhibitor"/>
    <property type="match status" value="1"/>
</dbReference>
<protein>
    <submittedName>
        <fullName evidence="1">Uncharacterized protein</fullName>
    </submittedName>
</protein>
<dbReference type="OrthoDB" id="3010419at2759"/>
<dbReference type="RefSeq" id="XP_009551007.1">
    <property type="nucleotide sequence ID" value="XM_009552712.1"/>
</dbReference>
<name>W4JXA0_HETIT</name>